<evidence type="ECO:0000313" key="3">
    <source>
        <dbReference type="Proteomes" id="UP000326759"/>
    </source>
</evidence>
<keyword evidence="1" id="KW-0732">Signal</keyword>
<keyword evidence="3" id="KW-1185">Reference proteome</keyword>
<dbReference type="AlphaFoldDB" id="A0A5N5SSM5"/>
<organism evidence="2 3">
    <name type="scientific">Armadillidium nasatum</name>
    <dbReference type="NCBI Taxonomy" id="96803"/>
    <lineage>
        <taxon>Eukaryota</taxon>
        <taxon>Metazoa</taxon>
        <taxon>Ecdysozoa</taxon>
        <taxon>Arthropoda</taxon>
        <taxon>Crustacea</taxon>
        <taxon>Multicrustacea</taxon>
        <taxon>Malacostraca</taxon>
        <taxon>Eumalacostraca</taxon>
        <taxon>Peracarida</taxon>
        <taxon>Isopoda</taxon>
        <taxon>Oniscidea</taxon>
        <taxon>Crinocheta</taxon>
        <taxon>Armadillidiidae</taxon>
        <taxon>Armadillidium</taxon>
    </lineage>
</organism>
<evidence type="ECO:0000313" key="2">
    <source>
        <dbReference type="EMBL" id="KAB7497201.1"/>
    </source>
</evidence>
<dbReference type="EMBL" id="SEYY01020573">
    <property type="protein sequence ID" value="KAB7497201.1"/>
    <property type="molecule type" value="Genomic_DNA"/>
</dbReference>
<comment type="caution">
    <text evidence="2">The sequence shown here is derived from an EMBL/GenBank/DDBJ whole genome shotgun (WGS) entry which is preliminary data.</text>
</comment>
<name>A0A5N5SSM5_9CRUS</name>
<sequence length="86" mass="9797">MKFFAAFILLFVLIASIGAHKFAYGKPVKYKRCETVTSSSVKYSQQPVVKTKYVYSTEVKKVPSTFKTYITTTSTYKHVSTICNKH</sequence>
<feature type="chain" id="PRO_5024376496" evidence="1">
    <location>
        <begin position="20"/>
        <end position="86"/>
    </location>
</feature>
<evidence type="ECO:0000256" key="1">
    <source>
        <dbReference type="SAM" id="SignalP"/>
    </source>
</evidence>
<feature type="signal peptide" evidence="1">
    <location>
        <begin position="1"/>
        <end position="19"/>
    </location>
</feature>
<accession>A0A5N5SSM5</accession>
<protein>
    <submittedName>
        <fullName evidence="2">Uncharacterized protein</fullName>
    </submittedName>
</protein>
<dbReference type="Proteomes" id="UP000326759">
    <property type="component" value="Unassembled WGS sequence"/>
</dbReference>
<proteinExistence type="predicted"/>
<gene>
    <name evidence="2" type="ORF">Anas_07313</name>
</gene>
<reference evidence="2 3" key="1">
    <citation type="journal article" date="2019" name="PLoS Biol.">
        <title>Sex chromosomes control vertical transmission of feminizing Wolbachia symbionts in an isopod.</title>
        <authorList>
            <person name="Becking T."/>
            <person name="Chebbi M.A."/>
            <person name="Giraud I."/>
            <person name="Moumen B."/>
            <person name="Laverre T."/>
            <person name="Caubet Y."/>
            <person name="Peccoud J."/>
            <person name="Gilbert C."/>
            <person name="Cordaux R."/>
        </authorList>
    </citation>
    <scope>NUCLEOTIDE SEQUENCE [LARGE SCALE GENOMIC DNA]</scope>
    <source>
        <strain evidence="2">ANa2</strain>
        <tissue evidence="2">Whole body excluding digestive tract and cuticle</tissue>
    </source>
</reference>